<evidence type="ECO:0000313" key="1">
    <source>
        <dbReference type="EMBL" id="HBP30281.1"/>
    </source>
</evidence>
<name>A0A356LI81_9BURK</name>
<dbReference type="Gene3D" id="3.30.70.1400">
    <property type="entry name" value="Aminomethyltransferase beta-barrel domains"/>
    <property type="match status" value="1"/>
</dbReference>
<evidence type="ECO:0000313" key="2">
    <source>
        <dbReference type="Proteomes" id="UP000264036"/>
    </source>
</evidence>
<dbReference type="PANTHER" id="PTHR22602:SF0">
    <property type="entry name" value="TRANSFERASE CAF17, MITOCHONDRIAL-RELATED"/>
    <property type="match status" value="1"/>
</dbReference>
<sequence>MKRNNFMSTAPTGFTPDTPLHITPLPDYCILTIRGAEAQAFLQGQFTQDVMAATTESARLSAYCSAKGRMLASFIFWQQAQPQAPQENAYQVMVRRDIADSFAKRLRMFVLRAKVTVEETDITPYAYWAGDNTISGTTLARPEPWQIIATESMMQLGLPGTAGIQRGILIADTAIDTSQAQAGQPGQWAVLDILAGLPWVEKANQEMFIPQDLNLDAIGAVSFTKGCYPGQEIVARSHYRGKLKRRMLNGVCDNPPAATVAPGTDITDSTNTREPSGQIVNAATLADALYMLFEVRLEAAEHNRLVLGDENGPPITLLTIPYSLDKPTLA</sequence>
<dbReference type="PANTHER" id="PTHR22602">
    <property type="entry name" value="TRANSFERASE CAF17, MITOCHONDRIAL-RELATED"/>
    <property type="match status" value="1"/>
</dbReference>
<dbReference type="Proteomes" id="UP000264036">
    <property type="component" value="Unassembled WGS sequence"/>
</dbReference>
<reference evidence="1 2" key="1">
    <citation type="journal article" date="2018" name="Nat. Biotechnol.">
        <title>A standardized bacterial taxonomy based on genome phylogeny substantially revises the tree of life.</title>
        <authorList>
            <person name="Parks D.H."/>
            <person name="Chuvochina M."/>
            <person name="Waite D.W."/>
            <person name="Rinke C."/>
            <person name="Skarshewski A."/>
            <person name="Chaumeil P.A."/>
            <person name="Hugenholtz P."/>
        </authorList>
    </citation>
    <scope>NUCLEOTIDE SEQUENCE [LARGE SCALE GENOMIC DNA]</scope>
    <source>
        <strain evidence="1">UBA10707</strain>
    </source>
</reference>
<dbReference type="AlphaFoldDB" id="A0A356LI81"/>
<organism evidence="1 2">
    <name type="scientific">Advenella kashmirensis</name>
    <dbReference type="NCBI Taxonomy" id="310575"/>
    <lineage>
        <taxon>Bacteria</taxon>
        <taxon>Pseudomonadati</taxon>
        <taxon>Pseudomonadota</taxon>
        <taxon>Betaproteobacteria</taxon>
        <taxon>Burkholderiales</taxon>
        <taxon>Alcaligenaceae</taxon>
    </lineage>
</organism>
<dbReference type="GO" id="GO:0016226">
    <property type="term" value="P:iron-sulfur cluster assembly"/>
    <property type="evidence" value="ECO:0007669"/>
    <property type="project" value="TreeGrafter"/>
</dbReference>
<dbReference type="Gene3D" id="2.40.30.160">
    <property type="match status" value="1"/>
</dbReference>
<accession>A0A356LI81</accession>
<dbReference type="NCBIfam" id="TIGR03317">
    <property type="entry name" value="ygfZ_signature"/>
    <property type="match status" value="1"/>
</dbReference>
<comment type="caution">
    <text evidence="1">The sequence shown here is derived from an EMBL/GenBank/DDBJ whole genome shotgun (WGS) entry which is preliminary data.</text>
</comment>
<proteinExistence type="predicted"/>
<dbReference type="InterPro" id="IPR045179">
    <property type="entry name" value="YgfZ/GcvT"/>
</dbReference>
<dbReference type="InterPro" id="IPR017703">
    <property type="entry name" value="YgfZ/GCV_T_CS"/>
</dbReference>
<dbReference type="EMBL" id="DOEK01000029">
    <property type="protein sequence ID" value="HBP30281.1"/>
    <property type="molecule type" value="Genomic_DNA"/>
</dbReference>
<dbReference type="SUPFAM" id="SSF103025">
    <property type="entry name" value="Folate-binding domain"/>
    <property type="match status" value="1"/>
</dbReference>
<gene>
    <name evidence="1" type="ORF">DD666_12790</name>
</gene>
<protein>
    <submittedName>
        <fullName evidence="1">Folate-binding protein</fullName>
    </submittedName>
</protein>